<dbReference type="HOGENOM" id="CLU_027562_8_0_3"/>
<dbReference type="AlphaFoldDB" id="B0C582"/>
<name>B0C582_ACAM1</name>
<dbReference type="STRING" id="329726.AM1_1286"/>
<dbReference type="PANTHER" id="PTHR30349">
    <property type="entry name" value="PHAGE INTEGRASE-RELATED"/>
    <property type="match status" value="1"/>
</dbReference>
<dbReference type="PROSITE" id="PS51898">
    <property type="entry name" value="TYR_RECOMBINASE"/>
    <property type="match status" value="1"/>
</dbReference>
<dbReference type="Gene3D" id="1.10.443.10">
    <property type="entry name" value="Intergrase catalytic core"/>
    <property type="match status" value="1"/>
</dbReference>
<dbReference type="InterPro" id="IPR002104">
    <property type="entry name" value="Integrase_catalytic"/>
</dbReference>
<organism evidence="5 6">
    <name type="scientific">Acaryochloris marina (strain MBIC 11017)</name>
    <dbReference type="NCBI Taxonomy" id="329726"/>
    <lineage>
        <taxon>Bacteria</taxon>
        <taxon>Bacillati</taxon>
        <taxon>Cyanobacteriota</taxon>
        <taxon>Cyanophyceae</taxon>
        <taxon>Acaryochloridales</taxon>
        <taxon>Acaryochloridaceae</taxon>
        <taxon>Acaryochloris</taxon>
    </lineage>
</organism>
<sequence length="394" mass="44894">MYSTERRKKAKTGSVQIRCSNNRLQIVFSFGGKRYFVSTGLGDTPFNRKQAQDKALEVERDIAFGEFDPDNLEKYKVQSALTTPEKVVNITEPKLTLTDLWSQYLNYKAPQASPKTLNGTYEPVTAHLGRCSTDGLEDALKFRLELLQATTQSQARRTLMQLSAACKWAMKHSLIEANPFDGMYKELEATTPPPPIAFTVEERDRIITAFEEHRGKGINYQHYAPFVKFLFWSGCRPCEAIGLRWESVNKTCDRIHFHESIVEVSGKLVRREETKTGVQRWFSCTPKLQKLLYSIRPENPQPDALVFPSSKGGIIRPSNFKDRAWNKILTTLNLQVKGGIKMTPYNCRDTFITLQAVHGNSSTTIARWVGNSSKVIEEKYLDKLQLESLRPTEV</sequence>
<evidence type="ECO:0000256" key="2">
    <source>
        <dbReference type="ARBA" id="ARBA00023125"/>
    </source>
</evidence>
<dbReference type="KEGG" id="amr:AM1_1286"/>
<dbReference type="InterPro" id="IPR011010">
    <property type="entry name" value="DNA_brk_join_enz"/>
</dbReference>
<feature type="domain" description="Tyr recombinase" evidence="4">
    <location>
        <begin position="193"/>
        <end position="394"/>
    </location>
</feature>
<dbReference type="OrthoDB" id="530235at2"/>
<dbReference type="SUPFAM" id="SSF56349">
    <property type="entry name" value="DNA breaking-rejoining enzymes"/>
    <property type="match status" value="1"/>
</dbReference>
<protein>
    <submittedName>
        <fullName evidence="5">Phage integrase, putative</fullName>
    </submittedName>
</protein>
<keyword evidence="6" id="KW-1185">Reference proteome</keyword>
<evidence type="ECO:0000313" key="5">
    <source>
        <dbReference type="EMBL" id="ABW26322.1"/>
    </source>
</evidence>
<evidence type="ECO:0000256" key="1">
    <source>
        <dbReference type="ARBA" id="ARBA00008857"/>
    </source>
</evidence>
<gene>
    <name evidence="5" type="ordered locus">AM1_1286</name>
</gene>
<dbReference type="Gene3D" id="1.10.150.130">
    <property type="match status" value="1"/>
</dbReference>
<dbReference type="Pfam" id="PF12167">
    <property type="entry name" value="Arm-DNA-bind_2"/>
    <property type="match status" value="1"/>
</dbReference>
<dbReference type="EMBL" id="CP000828">
    <property type="protein sequence ID" value="ABW26322.1"/>
    <property type="molecule type" value="Genomic_DNA"/>
</dbReference>
<dbReference type="Proteomes" id="UP000000268">
    <property type="component" value="Chromosome"/>
</dbReference>
<dbReference type="RefSeq" id="WP_012161859.1">
    <property type="nucleotide sequence ID" value="NC_009925.1"/>
</dbReference>
<dbReference type="GO" id="GO:0015074">
    <property type="term" value="P:DNA integration"/>
    <property type="evidence" value="ECO:0007669"/>
    <property type="project" value="InterPro"/>
</dbReference>
<dbReference type="InterPro" id="IPR010998">
    <property type="entry name" value="Integrase_recombinase_N"/>
</dbReference>
<dbReference type="InterPro" id="IPR022000">
    <property type="entry name" value="Min27-like_integrase_DNA_bind"/>
</dbReference>
<evidence type="ECO:0000256" key="3">
    <source>
        <dbReference type="ARBA" id="ARBA00023172"/>
    </source>
</evidence>
<dbReference type="GO" id="GO:0003677">
    <property type="term" value="F:DNA binding"/>
    <property type="evidence" value="ECO:0007669"/>
    <property type="project" value="UniProtKB-KW"/>
</dbReference>
<keyword evidence="2" id="KW-0238">DNA-binding</keyword>
<dbReference type="eggNOG" id="COG0582">
    <property type="taxonomic scope" value="Bacteria"/>
</dbReference>
<keyword evidence="3" id="KW-0233">DNA recombination</keyword>
<reference evidence="5 6" key="1">
    <citation type="journal article" date="2008" name="Proc. Natl. Acad. Sci. U.S.A.">
        <title>Niche adaptation and genome expansion in the chlorophyll d-producing cyanobacterium Acaryochloris marina.</title>
        <authorList>
            <person name="Swingley W.D."/>
            <person name="Chen M."/>
            <person name="Cheung P.C."/>
            <person name="Conrad A.L."/>
            <person name="Dejesa L.C."/>
            <person name="Hao J."/>
            <person name="Honchak B.M."/>
            <person name="Karbach L.E."/>
            <person name="Kurdoglu A."/>
            <person name="Lahiri S."/>
            <person name="Mastrian S.D."/>
            <person name="Miyashita H."/>
            <person name="Page L."/>
            <person name="Ramakrishna P."/>
            <person name="Satoh S."/>
            <person name="Sattley W.M."/>
            <person name="Shimada Y."/>
            <person name="Taylor H.L."/>
            <person name="Tomo T."/>
            <person name="Tsuchiya T."/>
            <person name="Wang Z.T."/>
            <person name="Raymond J."/>
            <person name="Mimuro M."/>
            <person name="Blankenship R.E."/>
            <person name="Touchman J.W."/>
        </authorList>
    </citation>
    <scope>NUCLEOTIDE SEQUENCE [LARGE SCALE GENOMIC DNA]</scope>
    <source>
        <strain evidence="6">MBIC 11017</strain>
    </source>
</reference>
<comment type="similarity">
    <text evidence="1">Belongs to the 'phage' integrase family.</text>
</comment>
<evidence type="ECO:0000313" key="6">
    <source>
        <dbReference type="Proteomes" id="UP000000268"/>
    </source>
</evidence>
<proteinExistence type="inferred from homology"/>
<dbReference type="PANTHER" id="PTHR30349:SF64">
    <property type="entry name" value="PROPHAGE INTEGRASE INTD-RELATED"/>
    <property type="match status" value="1"/>
</dbReference>
<dbReference type="GO" id="GO:0006310">
    <property type="term" value="P:DNA recombination"/>
    <property type="evidence" value="ECO:0007669"/>
    <property type="project" value="UniProtKB-KW"/>
</dbReference>
<dbReference type="InterPro" id="IPR013762">
    <property type="entry name" value="Integrase-like_cat_sf"/>
</dbReference>
<accession>B0C582</accession>
<evidence type="ECO:0000259" key="4">
    <source>
        <dbReference type="PROSITE" id="PS51898"/>
    </source>
</evidence>
<dbReference type="InterPro" id="IPR050090">
    <property type="entry name" value="Tyrosine_recombinase_XerCD"/>
</dbReference>